<dbReference type="PANTHER" id="PTHR21366:SF30">
    <property type="entry name" value="BLL2330 PROTEIN"/>
    <property type="match status" value="1"/>
</dbReference>
<dbReference type="InterPro" id="IPR029068">
    <property type="entry name" value="Glyas_Bleomycin-R_OHBP_Dase"/>
</dbReference>
<evidence type="ECO:0000259" key="1">
    <source>
        <dbReference type="PROSITE" id="PS51819"/>
    </source>
</evidence>
<dbReference type="InterPro" id="IPR037523">
    <property type="entry name" value="VOC_core"/>
</dbReference>
<dbReference type="KEGG" id="sand:H3309_07765"/>
<dbReference type="InterPro" id="IPR050383">
    <property type="entry name" value="GlyoxalaseI/FosfomycinResist"/>
</dbReference>
<dbReference type="PANTHER" id="PTHR21366">
    <property type="entry name" value="GLYOXALASE FAMILY PROTEIN"/>
    <property type="match status" value="1"/>
</dbReference>
<dbReference type="Gene3D" id="3.10.180.10">
    <property type="entry name" value="2,3-Dihydroxybiphenyl 1,2-Dioxygenase, domain 1"/>
    <property type="match status" value="1"/>
</dbReference>
<gene>
    <name evidence="2" type="ORF">H3309_07765</name>
</gene>
<accession>A0A7G5ILU6</accession>
<reference evidence="2 3" key="1">
    <citation type="submission" date="2020-07" db="EMBL/GenBank/DDBJ databases">
        <title>Complete genome sequence for Sandaracinobacter sp. M6.</title>
        <authorList>
            <person name="Tang Y."/>
            <person name="Liu Q."/>
            <person name="Guo Z."/>
            <person name="Lei P."/>
            <person name="Huang B."/>
        </authorList>
    </citation>
    <scope>NUCLEOTIDE SEQUENCE [LARGE SCALE GENOMIC DNA]</scope>
    <source>
        <strain evidence="2 3">M6</strain>
    </source>
</reference>
<proteinExistence type="predicted"/>
<evidence type="ECO:0000313" key="3">
    <source>
        <dbReference type="Proteomes" id="UP000515292"/>
    </source>
</evidence>
<protein>
    <submittedName>
        <fullName evidence="2">VOC family protein</fullName>
    </submittedName>
</protein>
<dbReference type="Proteomes" id="UP000515292">
    <property type="component" value="Chromosome"/>
</dbReference>
<evidence type="ECO:0000313" key="2">
    <source>
        <dbReference type="EMBL" id="QMW24338.1"/>
    </source>
</evidence>
<name>A0A7G5ILU6_9SPHN</name>
<dbReference type="EMBL" id="CP059851">
    <property type="protein sequence ID" value="QMW24338.1"/>
    <property type="molecule type" value="Genomic_DNA"/>
</dbReference>
<dbReference type="CDD" id="cd06587">
    <property type="entry name" value="VOC"/>
    <property type="match status" value="1"/>
</dbReference>
<dbReference type="PROSITE" id="PS51819">
    <property type="entry name" value="VOC"/>
    <property type="match status" value="1"/>
</dbReference>
<dbReference type="SUPFAM" id="SSF54593">
    <property type="entry name" value="Glyoxalase/Bleomycin resistance protein/Dihydroxybiphenyl dioxygenase"/>
    <property type="match status" value="1"/>
</dbReference>
<keyword evidence="3" id="KW-1185">Reference proteome</keyword>
<feature type="domain" description="VOC" evidence="1">
    <location>
        <begin position="7"/>
        <end position="137"/>
    </location>
</feature>
<organism evidence="2 3">
    <name type="scientific">Sandaracinobacteroides saxicola</name>
    <dbReference type="NCBI Taxonomy" id="2759707"/>
    <lineage>
        <taxon>Bacteria</taxon>
        <taxon>Pseudomonadati</taxon>
        <taxon>Pseudomonadota</taxon>
        <taxon>Alphaproteobacteria</taxon>
        <taxon>Sphingomonadales</taxon>
        <taxon>Sphingosinicellaceae</taxon>
        <taxon>Sandaracinobacteroides</taxon>
    </lineage>
</organism>
<dbReference type="Pfam" id="PF00903">
    <property type="entry name" value="Glyoxalase"/>
    <property type="match status" value="1"/>
</dbReference>
<sequence>MGDNLKGIHHSAYRCRDAEETRAFYEDRLGLPLAAVVQEDHEPGTGTYNPFVHLFFRMADGNFIAFFDAPKSAGEFKPVHGFDRHVAFEAEDEATLLAWRDRLNAEGVPCFGPIDHGFVQSVYFYDPNGLPLEITTRVAAHDAILEEDARKARAMINAWTARKAREALGIAA</sequence>
<dbReference type="AlphaFoldDB" id="A0A7G5ILU6"/>
<dbReference type="InterPro" id="IPR004360">
    <property type="entry name" value="Glyas_Fos-R_dOase_dom"/>
</dbReference>
<dbReference type="RefSeq" id="WP_182298186.1">
    <property type="nucleotide sequence ID" value="NZ_CP059851.1"/>
</dbReference>